<dbReference type="PANTHER" id="PTHR13799:SF13">
    <property type="entry name" value="NIF3-LIKE PROTEIN 1"/>
    <property type="match status" value="1"/>
</dbReference>
<dbReference type="EnsemblMetazoa" id="XM_003386033.3">
    <property type="protein sequence ID" value="XP_003386081.2"/>
    <property type="gene ID" value="LOC100633892"/>
</dbReference>
<evidence type="ECO:0000313" key="5">
    <source>
        <dbReference type="Proteomes" id="UP000007879"/>
    </source>
</evidence>
<feature type="binding site" evidence="3">
    <location>
        <position position="366"/>
    </location>
    <ligand>
        <name>a divalent metal cation</name>
        <dbReference type="ChEBI" id="CHEBI:60240"/>
        <label>1</label>
    </ligand>
</feature>
<dbReference type="STRING" id="400682.A0A1X7V159"/>
<comment type="similarity">
    <text evidence="1">Belongs to the GTP cyclohydrolase I type 2/NIF3 family.</text>
</comment>
<dbReference type="OrthoDB" id="3345469at2759"/>
<dbReference type="AlphaFoldDB" id="A0A1X7V159"/>
<name>A0A1X7V159_AMPQE</name>
<dbReference type="Pfam" id="PF01784">
    <property type="entry name" value="DUF34_NIF3"/>
    <property type="match status" value="1"/>
</dbReference>
<dbReference type="InterPro" id="IPR036069">
    <property type="entry name" value="DUF34/NIF3_sf"/>
</dbReference>
<dbReference type="PANTHER" id="PTHR13799">
    <property type="entry name" value="NGG1 INTERACTING FACTOR 3"/>
    <property type="match status" value="1"/>
</dbReference>
<evidence type="ECO:0000256" key="2">
    <source>
        <dbReference type="ARBA" id="ARBA00019069"/>
    </source>
</evidence>
<feature type="binding site" evidence="3">
    <location>
        <position position="155"/>
    </location>
    <ligand>
        <name>a divalent metal cation</name>
        <dbReference type="ChEBI" id="CHEBI:60240"/>
        <label>1</label>
    </ligand>
</feature>
<dbReference type="FunFam" id="3.40.1390.30:FF:000001">
    <property type="entry name" value="GTP cyclohydrolase 1 type 2"/>
    <property type="match status" value="1"/>
</dbReference>
<feature type="binding site" evidence="3">
    <location>
        <position position="362"/>
    </location>
    <ligand>
        <name>a divalent metal cation</name>
        <dbReference type="ChEBI" id="CHEBI:60240"/>
        <label>1</label>
    </ligand>
</feature>
<dbReference type="NCBIfam" id="TIGR00486">
    <property type="entry name" value="YbgI_SA1388"/>
    <property type="match status" value="1"/>
</dbReference>
<sequence length="402" mass="44399">MFKLLRQSTQIFQYLNRASLPIQSCVTSSRYNSRTFFTTSSNMSSLMKLKSFVSILESIAPTNAVPEWDNVGLLVHPSSASNVSHIFMTIDLTEEVLEEALECSQSGEKVDMIISYHPPIFKPFKRLTQSSAKERIILKCIESGIAVYSPHTAHDSIWGGINDWILKAFNQGTVHPISYNQSPDKQPIELLVSSFSNKTEANEVAKSIIASGNVTGDNMEILVTENLSGISSYKLKCSVTETAVKPLMPMLMKDWPQYKISMSPSPKIPSIGPGRFIKFSSPCTLDTLVSQIKSYLNLTNIRLARPSSWKEGQLASSLAVCVGSGASVLRCTRPDVYLTGEMSHHEILEATAKGIVVILCEHSNTERGFLHILKSLIEEKLQQSTPLKITISGVDRDPVTIV</sequence>
<reference evidence="5" key="1">
    <citation type="journal article" date="2010" name="Nature">
        <title>The Amphimedon queenslandica genome and the evolution of animal complexity.</title>
        <authorList>
            <person name="Srivastava M."/>
            <person name="Simakov O."/>
            <person name="Chapman J."/>
            <person name="Fahey B."/>
            <person name="Gauthier M.E."/>
            <person name="Mitros T."/>
            <person name="Richards G.S."/>
            <person name="Conaco C."/>
            <person name="Dacre M."/>
            <person name="Hellsten U."/>
            <person name="Larroux C."/>
            <person name="Putnam N.H."/>
            <person name="Stanke M."/>
            <person name="Adamska M."/>
            <person name="Darling A."/>
            <person name="Degnan S.M."/>
            <person name="Oakley T.H."/>
            <person name="Plachetzki D.C."/>
            <person name="Zhai Y."/>
            <person name="Adamski M."/>
            <person name="Calcino A."/>
            <person name="Cummins S.F."/>
            <person name="Goodstein D.M."/>
            <person name="Harris C."/>
            <person name="Jackson D.J."/>
            <person name="Leys S.P."/>
            <person name="Shu S."/>
            <person name="Woodcroft B.J."/>
            <person name="Vervoort M."/>
            <person name="Kosik K.S."/>
            <person name="Manning G."/>
            <person name="Degnan B.M."/>
            <person name="Rokhsar D.S."/>
        </authorList>
    </citation>
    <scope>NUCLEOTIDE SEQUENCE [LARGE SCALE GENOMIC DNA]</scope>
</reference>
<accession>A0A1X7V159</accession>
<keyword evidence="5" id="KW-1185">Reference proteome</keyword>
<gene>
    <name evidence="4" type="primary">100633892</name>
</gene>
<dbReference type="GO" id="GO:0046872">
    <property type="term" value="F:metal ion binding"/>
    <property type="evidence" value="ECO:0007669"/>
    <property type="project" value="UniProtKB-KW"/>
</dbReference>
<dbReference type="GO" id="GO:0005739">
    <property type="term" value="C:mitochondrion"/>
    <property type="evidence" value="ECO:0007669"/>
    <property type="project" value="TreeGrafter"/>
</dbReference>
<dbReference type="InterPro" id="IPR017221">
    <property type="entry name" value="DUF34/NIF3_bac"/>
</dbReference>
<keyword evidence="3" id="KW-0479">Metal-binding</keyword>
<dbReference type="KEGG" id="aqu:100633892"/>
<feature type="binding site" evidence="3">
    <location>
        <position position="117"/>
    </location>
    <ligand>
        <name>a divalent metal cation</name>
        <dbReference type="ChEBI" id="CHEBI:60240"/>
        <label>1</label>
    </ligand>
</feature>
<dbReference type="PIRSF" id="PIRSF037489">
    <property type="entry name" value="UCP037489_NIF3_YqfO"/>
    <property type="match status" value="1"/>
</dbReference>
<dbReference type="InParanoid" id="A0A1X7V159"/>
<evidence type="ECO:0000256" key="1">
    <source>
        <dbReference type="ARBA" id="ARBA00006964"/>
    </source>
</evidence>
<protein>
    <recommendedName>
        <fullName evidence="2">NIF3-like protein 1</fullName>
    </recommendedName>
</protein>
<dbReference type="InterPro" id="IPR002678">
    <property type="entry name" value="DUF34/NIF3"/>
</dbReference>
<dbReference type="SUPFAM" id="SSF102705">
    <property type="entry name" value="NIF3 (NGG1p interacting factor 3)-like"/>
    <property type="match status" value="1"/>
</dbReference>
<dbReference type="eggNOG" id="KOG4131">
    <property type="taxonomic scope" value="Eukaryota"/>
</dbReference>
<dbReference type="EnsemblMetazoa" id="Aqu2.1.33681_001">
    <property type="protein sequence ID" value="Aqu2.1.33681_001"/>
    <property type="gene ID" value="Aqu2.1.33681"/>
</dbReference>
<dbReference type="Gene3D" id="3.40.1390.30">
    <property type="entry name" value="NIF3 (NGG1p interacting factor 3)-like"/>
    <property type="match status" value="2"/>
</dbReference>
<proteinExistence type="inferred from homology"/>
<evidence type="ECO:0000256" key="3">
    <source>
        <dbReference type="PIRSR" id="PIRSR602678-1"/>
    </source>
</evidence>
<reference evidence="4" key="2">
    <citation type="submission" date="2017-05" db="UniProtKB">
        <authorList>
            <consortium name="EnsemblMetazoa"/>
        </authorList>
    </citation>
    <scope>IDENTIFICATION</scope>
</reference>
<dbReference type="Proteomes" id="UP000007879">
    <property type="component" value="Unassembled WGS sequence"/>
</dbReference>
<organism evidence="4">
    <name type="scientific">Amphimedon queenslandica</name>
    <name type="common">Sponge</name>
    <dbReference type="NCBI Taxonomy" id="400682"/>
    <lineage>
        <taxon>Eukaryota</taxon>
        <taxon>Metazoa</taxon>
        <taxon>Porifera</taxon>
        <taxon>Demospongiae</taxon>
        <taxon>Heteroscleromorpha</taxon>
        <taxon>Haplosclerida</taxon>
        <taxon>Niphatidae</taxon>
        <taxon>Amphimedon</taxon>
    </lineage>
</organism>
<evidence type="ECO:0000313" key="4">
    <source>
        <dbReference type="EnsemblMetazoa" id="Aqu2.1.33681_001"/>
    </source>
</evidence>